<dbReference type="PANTHER" id="PTHR12901:SF14">
    <property type="entry name" value="COENZYME Q-BINDING PROTEIN COQ10 HOMOLOG, MITOCHONDRIAL"/>
    <property type="match status" value="1"/>
</dbReference>
<name>A0A9D3MW70_ANGAN</name>
<proteinExistence type="inferred from homology"/>
<protein>
    <recommendedName>
        <fullName evidence="4">Coenzyme Q-binding protein COQ10 START domain-containing protein</fullName>
    </recommendedName>
</protein>
<evidence type="ECO:0000256" key="2">
    <source>
        <dbReference type="ARBA" id="ARBA00011814"/>
    </source>
</evidence>
<comment type="subunit">
    <text evidence="2">Interacts with coenzyme Q.</text>
</comment>
<dbReference type="SUPFAM" id="SSF55961">
    <property type="entry name" value="Bet v1-like"/>
    <property type="match status" value="1"/>
</dbReference>
<evidence type="ECO:0000256" key="3">
    <source>
        <dbReference type="ARBA" id="ARBA00024947"/>
    </source>
</evidence>
<dbReference type="InterPro" id="IPR023393">
    <property type="entry name" value="START-like_dom_sf"/>
</dbReference>
<dbReference type="PANTHER" id="PTHR12901">
    <property type="entry name" value="SPERM PROTEIN HOMOLOG"/>
    <property type="match status" value="1"/>
</dbReference>
<evidence type="ECO:0000256" key="1">
    <source>
        <dbReference type="ARBA" id="ARBA00006885"/>
    </source>
</evidence>
<keyword evidence="6" id="KW-1185">Reference proteome</keyword>
<comment type="function">
    <text evidence="3">Required for the function of coenzyme Q in the respiratory chain. May serve as a chaperone or may be involved in the transport of Q6 from its site of synthesis to the catalytic sites of the respiratory complexes.</text>
</comment>
<sequence length="236" mass="26576">MTKKTAPIFMKALVEMTDFHFSKFLKGNSGKTNLRPISSYAILAPKHASVLPAPANPACTPSCGFISLASPLTTRRMEYSENRNLRYSPEQMYNLVASVDKYHQFVPWCKKSRVQKGLNGDVRAQLEIGFPPLVERYTSNVTVVPNHQVRAVCTDGSLFSHLETVWSFLPAVQNQTNSCNVEFYVCFEFKSLLHTQLASVFFNEVVKQMVNAFEKRADMLYGPQSTIHEDPLNSAV</sequence>
<evidence type="ECO:0000313" key="5">
    <source>
        <dbReference type="EMBL" id="KAG5854991.1"/>
    </source>
</evidence>
<dbReference type="Pfam" id="PF03364">
    <property type="entry name" value="Polyketide_cyc"/>
    <property type="match status" value="1"/>
</dbReference>
<dbReference type="InterPro" id="IPR005031">
    <property type="entry name" value="COQ10_START"/>
</dbReference>
<dbReference type="GO" id="GO:0045333">
    <property type="term" value="P:cellular respiration"/>
    <property type="evidence" value="ECO:0007669"/>
    <property type="project" value="InterPro"/>
</dbReference>
<comment type="similarity">
    <text evidence="1">Belongs to the COQ10 family.</text>
</comment>
<dbReference type="Proteomes" id="UP001044222">
    <property type="component" value="Unassembled WGS sequence"/>
</dbReference>
<accession>A0A9D3MW70</accession>
<dbReference type="InterPro" id="IPR044996">
    <property type="entry name" value="COQ10-like"/>
</dbReference>
<dbReference type="CDD" id="cd07813">
    <property type="entry name" value="COQ10p_like"/>
    <property type="match status" value="1"/>
</dbReference>
<gene>
    <name evidence="5" type="ORF">ANANG_G00043940</name>
</gene>
<dbReference type="EMBL" id="JAFIRN010000002">
    <property type="protein sequence ID" value="KAG5854991.1"/>
    <property type="molecule type" value="Genomic_DNA"/>
</dbReference>
<feature type="domain" description="Coenzyme Q-binding protein COQ10 START" evidence="4">
    <location>
        <begin position="86"/>
        <end position="214"/>
    </location>
</feature>
<evidence type="ECO:0000313" key="6">
    <source>
        <dbReference type="Proteomes" id="UP001044222"/>
    </source>
</evidence>
<organism evidence="5 6">
    <name type="scientific">Anguilla anguilla</name>
    <name type="common">European freshwater eel</name>
    <name type="synonym">Muraena anguilla</name>
    <dbReference type="NCBI Taxonomy" id="7936"/>
    <lineage>
        <taxon>Eukaryota</taxon>
        <taxon>Metazoa</taxon>
        <taxon>Chordata</taxon>
        <taxon>Craniata</taxon>
        <taxon>Vertebrata</taxon>
        <taxon>Euteleostomi</taxon>
        <taxon>Actinopterygii</taxon>
        <taxon>Neopterygii</taxon>
        <taxon>Teleostei</taxon>
        <taxon>Anguilliformes</taxon>
        <taxon>Anguillidae</taxon>
        <taxon>Anguilla</taxon>
    </lineage>
</organism>
<dbReference type="Gene3D" id="3.30.530.20">
    <property type="match status" value="1"/>
</dbReference>
<reference evidence="5" key="1">
    <citation type="submission" date="2021-01" db="EMBL/GenBank/DDBJ databases">
        <title>A chromosome-scale assembly of European eel, Anguilla anguilla.</title>
        <authorList>
            <person name="Henkel C."/>
            <person name="Jong-Raadsen S.A."/>
            <person name="Dufour S."/>
            <person name="Weltzien F.-A."/>
            <person name="Palstra A.P."/>
            <person name="Pelster B."/>
            <person name="Spaink H.P."/>
            <person name="Van Den Thillart G.E."/>
            <person name="Jansen H."/>
            <person name="Zahm M."/>
            <person name="Klopp C."/>
            <person name="Cedric C."/>
            <person name="Louis A."/>
            <person name="Berthelot C."/>
            <person name="Parey E."/>
            <person name="Roest Crollius H."/>
            <person name="Montfort J."/>
            <person name="Robinson-Rechavi M."/>
            <person name="Bucao C."/>
            <person name="Bouchez O."/>
            <person name="Gislard M."/>
            <person name="Lluch J."/>
            <person name="Milhes M."/>
            <person name="Lampietro C."/>
            <person name="Lopez Roques C."/>
            <person name="Donnadieu C."/>
            <person name="Braasch I."/>
            <person name="Desvignes T."/>
            <person name="Postlethwait J."/>
            <person name="Bobe J."/>
            <person name="Guiguen Y."/>
            <person name="Dirks R."/>
        </authorList>
    </citation>
    <scope>NUCLEOTIDE SEQUENCE</scope>
    <source>
        <strain evidence="5">Tag_6206</strain>
        <tissue evidence="5">Liver</tissue>
    </source>
</reference>
<dbReference type="GO" id="GO:0048039">
    <property type="term" value="F:ubiquinone binding"/>
    <property type="evidence" value="ECO:0007669"/>
    <property type="project" value="InterPro"/>
</dbReference>
<comment type="caution">
    <text evidence="5">The sequence shown here is derived from an EMBL/GenBank/DDBJ whole genome shotgun (WGS) entry which is preliminary data.</text>
</comment>
<evidence type="ECO:0000259" key="4">
    <source>
        <dbReference type="Pfam" id="PF03364"/>
    </source>
</evidence>
<dbReference type="AlphaFoldDB" id="A0A9D3MW70"/>
<dbReference type="GO" id="GO:0005739">
    <property type="term" value="C:mitochondrion"/>
    <property type="evidence" value="ECO:0007669"/>
    <property type="project" value="TreeGrafter"/>
</dbReference>